<evidence type="ECO:0000313" key="2">
    <source>
        <dbReference type="EMBL" id="MFD0798863.1"/>
    </source>
</evidence>
<accession>A0ABW3B6N6</accession>
<evidence type="ECO:0000313" key="3">
    <source>
        <dbReference type="Proteomes" id="UP001597012"/>
    </source>
</evidence>
<feature type="signal peptide" evidence="1">
    <location>
        <begin position="1"/>
        <end position="27"/>
    </location>
</feature>
<keyword evidence="3" id="KW-1185">Reference proteome</keyword>
<evidence type="ECO:0000256" key="1">
    <source>
        <dbReference type="SAM" id="SignalP"/>
    </source>
</evidence>
<gene>
    <name evidence="2" type="ORF">ACFQZJ_15435</name>
</gene>
<protein>
    <submittedName>
        <fullName evidence="2">PorP/SprF family type IX secretion system membrane protein</fullName>
    </submittedName>
</protein>
<comment type="caution">
    <text evidence="2">The sequence shown here is derived from an EMBL/GenBank/DDBJ whole genome shotgun (WGS) entry which is preliminary data.</text>
</comment>
<dbReference type="InterPro" id="IPR019861">
    <property type="entry name" value="PorP/SprF_Bacteroidetes"/>
</dbReference>
<dbReference type="RefSeq" id="WP_379935770.1">
    <property type="nucleotide sequence ID" value="NZ_JBHTHY010000014.1"/>
</dbReference>
<proteinExistence type="predicted"/>
<dbReference type="Pfam" id="PF11751">
    <property type="entry name" value="PorP_SprF"/>
    <property type="match status" value="1"/>
</dbReference>
<dbReference type="Proteomes" id="UP001597012">
    <property type="component" value="Unassembled WGS sequence"/>
</dbReference>
<feature type="chain" id="PRO_5046243319" evidence="1">
    <location>
        <begin position="28"/>
        <end position="312"/>
    </location>
</feature>
<reference evidence="3" key="1">
    <citation type="journal article" date="2019" name="Int. J. Syst. Evol. Microbiol.">
        <title>The Global Catalogue of Microorganisms (GCM) 10K type strain sequencing project: providing services to taxonomists for standard genome sequencing and annotation.</title>
        <authorList>
            <consortium name="The Broad Institute Genomics Platform"/>
            <consortium name="The Broad Institute Genome Sequencing Center for Infectious Disease"/>
            <person name="Wu L."/>
            <person name="Ma J."/>
        </authorList>
    </citation>
    <scope>NUCLEOTIDE SEQUENCE [LARGE SCALE GENOMIC DNA]</scope>
    <source>
        <strain evidence="3">CCUG 61948</strain>
    </source>
</reference>
<name>A0ABW3B6N6_9FLAO</name>
<sequence length="312" mass="34537">MMKHTKFYIAIAVLSILVQFGHQNLNAQQTPTFGEYNFNPYLINTAYAGLAPSTEVTLNNSGFFNNIEGSPRSFALSIHSPFNRGKVGLGAGFIRDEIGVTTSTSAFATYSYKIFFDTKNDRPYWQIYTPNSLSFSISPGVQQYQDNLLELGIVGDPNFAANIDATIPTVGVGILLNLANFYVGLSSPNILGDALATNDQNLDLKSPFYGYFGYRFFSNQFEEIMIKPSVLLKRETGAPLQIDTNISFSYKNKFELGTGYRSNSSINLLAGIYVVKNIRAVYNYNVTFNDSPLGNTHGVIVSYLFGEGYARD</sequence>
<keyword evidence="1" id="KW-0732">Signal</keyword>
<dbReference type="EMBL" id="JBHTHY010000014">
    <property type="protein sequence ID" value="MFD0798863.1"/>
    <property type="molecule type" value="Genomic_DNA"/>
</dbReference>
<dbReference type="NCBIfam" id="TIGR03519">
    <property type="entry name" value="T9SS_PorP_fam"/>
    <property type="match status" value="1"/>
</dbReference>
<organism evidence="2 3">
    <name type="scientific">Maribacter chungangensis</name>
    <dbReference type="NCBI Taxonomy" id="1069117"/>
    <lineage>
        <taxon>Bacteria</taxon>
        <taxon>Pseudomonadati</taxon>
        <taxon>Bacteroidota</taxon>
        <taxon>Flavobacteriia</taxon>
        <taxon>Flavobacteriales</taxon>
        <taxon>Flavobacteriaceae</taxon>
        <taxon>Maribacter</taxon>
    </lineage>
</organism>